<evidence type="ECO:0000313" key="11">
    <source>
        <dbReference type="Proteomes" id="UP000308768"/>
    </source>
</evidence>
<keyword evidence="4" id="KW-0158">Chromosome</keyword>
<keyword evidence="5 8" id="KW-0175">Coiled coil</keyword>
<dbReference type="GO" id="GO:0000775">
    <property type="term" value="C:chromosome, centromeric region"/>
    <property type="evidence" value="ECO:0007669"/>
    <property type="project" value="UniProtKB-SubCell"/>
</dbReference>
<evidence type="ECO:0000256" key="9">
    <source>
        <dbReference type="SAM" id="MobiDB-lite"/>
    </source>
</evidence>
<evidence type="ECO:0000256" key="3">
    <source>
        <dbReference type="ARBA" id="ARBA00005795"/>
    </source>
</evidence>
<dbReference type="Proteomes" id="UP000308768">
    <property type="component" value="Unassembled WGS sequence"/>
</dbReference>
<evidence type="ECO:0000256" key="7">
    <source>
        <dbReference type="ARBA" id="ARBA00023328"/>
    </source>
</evidence>
<comment type="similarity">
    <text evidence="3">Belongs to the CENP-K/MCM22 family.</text>
</comment>
<dbReference type="PANTHER" id="PTHR14401">
    <property type="entry name" value="CENTROMERE PROTEIN K"/>
    <property type="match status" value="1"/>
</dbReference>
<dbReference type="STRING" id="331657.A0A4U0VMK5"/>
<dbReference type="InterPro" id="IPR020993">
    <property type="entry name" value="Centromere_CenpK"/>
</dbReference>
<protein>
    <submittedName>
        <fullName evidence="10">Uncharacterized protein</fullName>
    </submittedName>
</protein>
<feature type="coiled-coil region" evidence="8">
    <location>
        <begin position="35"/>
        <end position="62"/>
    </location>
</feature>
<keyword evidence="11" id="KW-1185">Reference proteome</keyword>
<comment type="caution">
    <text evidence="10">The sequence shown here is derived from an EMBL/GenBank/DDBJ whole genome shotgun (WGS) entry which is preliminary data.</text>
</comment>
<reference evidence="10 11" key="1">
    <citation type="submission" date="2017-03" db="EMBL/GenBank/DDBJ databases">
        <title>Genomes of endolithic fungi from Antarctica.</title>
        <authorList>
            <person name="Coleine C."/>
            <person name="Masonjones S."/>
            <person name="Stajich J.E."/>
        </authorList>
    </citation>
    <scope>NUCLEOTIDE SEQUENCE [LARGE SCALE GENOMIC DNA]</scope>
    <source>
        <strain evidence="10 11">CCFEE 5187</strain>
    </source>
</reference>
<feature type="compositionally biased region" description="Polar residues" evidence="9">
    <location>
        <begin position="165"/>
        <end position="180"/>
    </location>
</feature>
<keyword evidence="7" id="KW-0137">Centromere</keyword>
<evidence type="ECO:0000256" key="1">
    <source>
        <dbReference type="ARBA" id="ARBA00004123"/>
    </source>
</evidence>
<accession>A0A4U0VMK5</accession>
<dbReference type="GO" id="GO:0051382">
    <property type="term" value="P:kinetochore assembly"/>
    <property type="evidence" value="ECO:0007669"/>
    <property type="project" value="InterPro"/>
</dbReference>
<gene>
    <name evidence="10" type="ORF">B0A49_12844</name>
</gene>
<feature type="region of interest" description="Disordered" evidence="9">
    <location>
        <begin position="165"/>
        <end position="191"/>
    </location>
</feature>
<evidence type="ECO:0000256" key="4">
    <source>
        <dbReference type="ARBA" id="ARBA00022454"/>
    </source>
</evidence>
<organism evidence="10 11">
    <name type="scientific">Cryomyces minteri</name>
    <dbReference type="NCBI Taxonomy" id="331657"/>
    <lineage>
        <taxon>Eukaryota</taxon>
        <taxon>Fungi</taxon>
        <taxon>Dikarya</taxon>
        <taxon>Ascomycota</taxon>
        <taxon>Pezizomycotina</taxon>
        <taxon>Dothideomycetes</taxon>
        <taxon>Dothideomycetes incertae sedis</taxon>
        <taxon>Cryomyces</taxon>
    </lineage>
</organism>
<dbReference type="AlphaFoldDB" id="A0A4U0VMK5"/>
<keyword evidence="6" id="KW-0539">Nucleus</keyword>
<dbReference type="GO" id="GO:0005634">
    <property type="term" value="C:nucleus"/>
    <property type="evidence" value="ECO:0007669"/>
    <property type="project" value="UniProtKB-SubCell"/>
</dbReference>
<sequence>MSQDVLSKIFDYAKDVHSAQAQTMEIDFEDNIAFETRLEKTLRELQNRMEQHRSALAALRASSLDRAIEVPSANPQTRLRQLQVIKSAYERLTPSEPSLPTPTSVLPALLATRLTEQTIKVSRAAISSTQLDLTRTQERLEEEQSFLRDANLISSALEARIARLQTQHAEQSHKSSNQTARDLVRAKQQRKKELGHRITSLREAFSNFIEAPLAAMIAAEELGGPVVGGVLAIDDEMLEAGFNNQGKPKTMSKTTIGGHDAKRQRRIDEIWGASVNDGDQPLNEREAAATQMQELVAELVESVGSGEYVKLDRDSASARFLVRARVAQFHPKDARRLRLLDFGREFDD</sequence>
<evidence type="ECO:0000256" key="5">
    <source>
        <dbReference type="ARBA" id="ARBA00023054"/>
    </source>
</evidence>
<evidence type="ECO:0000256" key="2">
    <source>
        <dbReference type="ARBA" id="ARBA00004584"/>
    </source>
</evidence>
<evidence type="ECO:0000313" key="10">
    <source>
        <dbReference type="EMBL" id="TKA50242.1"/>
    </source>
</evidence>
<dbReference type="EMBL" id="NAJN01002640">
    <property type="protein sequence ID" value="TKA50242.1"/>
    <property type="molecule type" value="Genomic_DNA"/>
</dbReference>
<dbReference type="GO" id="GO:0000070">
    <property type="term" value="P:mitotic sister chromatid segregation"/>
    <property type="evidence" value="ECO:0007669"/>
    <property type="project" value="TreeGrafter"/>
</dbReference>
<name>A0A4U0VMK5_9PEZI</name>
<evidence type="ECO:0000256" key="6">
    <source>
        <dbReference type="ARBA" id="ARBA00023242"/>
    </source>
</evidence>
<comment type="subcellular location">
    <subcellularLocation>
        <location evidence="2">Chromosome</location>
        <location evidence="2">Centromere</location>
    </subcellularLocation>
    <subcellularLocation>
        <location evidence="1">Nucleus</location>
    </subcellularLocation>
</comment>
<proteinExistence type="inferred from homology"/>
<dbReference type="OrthoDB" id="9445768at2759"/>
<dbReference type="PANTHER" id="PTHR14401:SF6">
    <property type="entry name" value="CENTROMERE PROTEIN K"/>
    <property type="match status" value="1"/>
</dbReference>
<evidence type="ECO:0000256" key="8">
    <source>
        <dbReference type="SAM" id="Coils"/>
    </source>
</evidence>